<dbReference type="PANTHER" id="PTHR19305:SF9">
    <property type="entry name" value="SYNAPTOSOMAL-ASSOCIATED PROTEIN 29"/>
    <property type="match status" value="1"/>
</dbReference>
<feature type="domain" description="T-SNARE coiled-coil homology" evidence="3">
    <location>
        <begin position="374"/>
        <end position="436"/>
    </location>
</feature>
<sequence length="437" mass="47593">MGLFGKKKKEPVVENPYATPITPYQQARNDLAQGSRPGGPVGPGGLPSNPRTNSFASGTAPPPYQSPSVAGDNSRFGDEKFGNQNGYGSNRYDNDNASAFNANQTRPGGYGGFSDDAGGNDLFGGASARYVPPQPGADGSPSVQSPPSRYDNDPSKSTLLGNAQDRYNPLPPTNRQEGAAEDDEYGGYGAPREMTEEERDRAEARAANAETRQIRKAGLDSLARSRALGNQALGLAASSAARLGEQDNRLARTERNVDAALVMSRTAEKSTKELKTINDSMFSGMFGPGKRTLNKRDAETLAQYQEEKLLREQTAKSAYQSEQQMEDTFNDMSGNKRNPKLLGANRSAAERSKYLYIDDSDDDEDEKQRRREDEDDEDQINEGIDDLTDIVGRLKGAAIGMGGNLTTQNERLDRLAGKTDAVDDRVRMNREKLSRIR</sequence>
<protein>
    <submittedName>
        <fullName evidence="4">Putative plasma membrane snare protein</fullName>
    </submittedName>
</protein>
<organism evidence="4 5">
    <name type="scientific">Diaporthe ampelina</name>
    <dbReference type="NCBI Taxonomy" id="1214573"/>
    <lineage>
        <taxon>Eukaryota</taxon>
        <taxon>Fungi</taxon>
        <taxon>Dikarya</taxon>
        <taxon>Ascomycota</taxon>
        <taxon>Pezizomycotina</taxon>
        <taxon>Sordariomycetes</taxon>
        <taxon>Sordariomycetidae</taxon>
        <taxon>Diaporthales</taxon>
        <taxon>Diaporthaceae</taxon>
        <taxon>Diaporthe</taxon>
    </lineage>
</organism>
<evidence type="ECO:0000259" key="3">
    <source>
        <dbReference type="PROSITE" id="PS50192"/>
    </source>
</evidence>
<evidence type="ECO:0000313" key="4">
    <source>
        <dbReference type="EMBL" id="KKY38361.1"/>
    </source>
</evidence>
<accession>A0A0G2FWI8</accession>
<dbReference type="GO" id="GO:0005484">
    <property type="term" value="F:SNAP receptor activity"/>
    <property type="evidence" value="ECO:0007669"/>
    <property type="project" value="TreeGrafter"/>
</dbReference>
<feature type="compositionally biased region" description="Polar residues" evidence="2">
    <location>
        <begin position="95"/>
        <end position="106"/>
    </location>
</feature>
<reference evidence="4 5" key="2">
    <citation type="submission" date="2015-05" db="EMBL/GenBank/DDBJ databases">
        <authorList>
            <person name="Morales-Cruz A."/>
            <person name="Amrine K.C."/>
            <person name="Cantu D."/>
        </authorList>
    </citation>
    <scope>NUCLEOTIDE SEQUENCE [LARGE SCALE GENOMIC DNA]</scope>
    <source>
        <strain evidence="4">DA912</strain>
    </source>
</reference>
<dbReference type="STRING" id="1214573.A0A0G2FWI8"/>
<dbReference type="GO" id="GO:0006887">
    <property type="term" value="P:exocytosis"/>
    <property type="evidence" value="ECO:0007669"/>
    <property type="project" value="TreeGrafter"/>
</dbReference>
<dbReference type="SMART" id="SM00397">
    <property type="entry name" value="t_SNARE"/>
    <property type="match status" value="1"/>
</dbReference>
<dbReference type="SUPFAM" id="SSF58038">
    <property type="entry name" value="SNARE fusion complex"/>
    <property type="match status" value="2"/>
</dbReference>
<keyword evidence="5" id="KW-1185">Reference proteome</keyword>
<dbReference type="GO" id="GO:0006906">
    <property type="term" value="P:vesicle fusion"/>
    <property type="evidence" value="ECO:0007669"/>
    <property type="project" value="TreeGrafter"/>
</dbReference>
<name>A0A0G2FWI8_9PEZI</name>
<evidence type="ECO:0000256" key="1">
    <source>
        <dbReference type="ARBA" id="ARBA00009480"/>
    </source>
</evidence>
<dbReference type="PROSITE" id="PS50192">
    <property type="entry name" value="T_SNARE"/>
    <property type="match status" value="1"/>
</dbReference>
<feature type="region of interest" description="Disordered" evidence="2">
    <location>
        <begin position="312"/>
        <end position="385"/>
    </location>
</feature>
<dbReference type="PANTHER" id="PTHR19305">
    <property type="entry name" value="SYNAPTOSOMAL ASSOCIATED PROTEIN"/>
    <property type="match status" value="1"/>
</dbReference>
<dbReference type="EMBL" id="LCUC01000059">
    <property type="protein sequence ID" value="KKY38361.1"/>
    <property type="molecule type" value="Genomic_DNA"/>
</dbReference>
<feature type="compositionally biased region" description="Acidic residues" evidence="2">
    <location>
        <begin position="373"/>
        <end position="385"/>
    </location>
</feature>
<comment type="caution">
    <text evidence="4">The sequence shown here is derived from an EMBL/GenBank/DDBJ whole genome shotgun (WGS) entry which is preliminary data.</text>
</comment>
<gene>
    <name evidence="4" type="ORF">UCDDA912_g01679</name>
</gene>
<feature type="region of interest" description="Disordered" evidence="2">
    <location>
        <begin position="1"/>
        <end position="212"/>
    </location>
</feature>
<dbReference type="Proteomes" id="UP000034680">
    <property type="component" value="Unassembled WGS sequence"/>
</dbReference>
<dbReference type="Gene3D" id="1.20.5.110">
    <property type="match status" value="2"/>
</dbReference>
<dbReference type="CDD" id="cd15857">
    <property type="entry name" value="SNARE_SEC9C"/>
    <property type="match status" value="1"/>
</dbReference>
<dbReference type="AlphaFoldDB" id="A0A0G2FWI8"/>
<reference evidence="4 5" key="1">
    <citation type="submission" date="2015-05" db="EMBL/GenBank/DDBJ databases">
        <title>Distinctive expansion of gene families associated with plant cell wall degradation and secondary metabolism in the genomes of grapevine trunk pathogens.</title>
        <authorList>
            <person name="Lawrence D.P."/>
            <person name="Travadon R."/>
            <person name="Rolshausen P.E."/>
            <person name="Baumgartner K."/>
        </authorList>
    </citation>
    <scope>NUCLEOTIDE SEQUENCE [LARGE SCALE GENOMIC DNA]</scope>
    <source>
        <strain evidence="4">DA912</strain>
    </source>
</reference>
<evidence type="ECO:0000256" key="2">
    <source>
        <dbReference type="SAM" id="MobiDB-lite"/>
    </source>
</evidence>
<feature type="compositionally biased region" description="Gly residues" evidence="2">
    <location>
        <begin position="36"/>
        <end position="45"/>
    </location>
</feature>
<dbReference type="OrthoDB" id="18679at2759"/>
<dbReference type="GO" id="GO:0031201">
    <property type="term" value="C:SNARE complex"/>
    <property type="evidence" value="ECO:0007669"/>
    <property type="project" value="TreeGrafter"/>
</dbReference>
<comment type="similarity">
    <text evidence="1">Belongs to the SNAP-25 family.</text>
</comment>
<dbReference type="GO" id="GO:0005886">
    <property type="term" value="C:plasma membrane"/>
    <property type="evidence" value="ECO:0007669"/>
    <property type="project" value="TreeGrafter"/>
</dbReference>
<proteinExistence type="inferred from homology"/>
<dbReference type="GO" id="GO:0019905">
    <property type="term" value="F:syntaxin binding"/>
    <property type="evidence" value="ECO:0007669"/>
    <property type="project" value="TreeGrafter"/>
</dbReference>
<dbReference type="InterPro" id="IPR000727">
    <property type="entry name" value="T_SNARE_dom"/>
</dbReference>
<evidence type="ECO:0000313" key="5">
    <source>
        <dbReference type="Proteomes" id="UP000034680"/>
    </source>
</evidence>